<dbReference type="AlphaFoldDB" id="A0A834BQR6"/>
<reference evidence="2" key="1">
    <citation type="journal article" name="BMC Genomics">
        <title>Long-read sequencing and de novo genome assembly of marine medaka (Oryzias melastigma).</title>
        <authorList>
            <person name="Liang P."/>
            <person name="Saqib H.S.A."/>
            <person name="Ni X."/>
            <person name="Shen Y."/>
        </authorList>
    </citation>
    <scope>NUCLEOTIDE SEQUENCE</scope>
    <source>
        <strain evidence="2">Bigg-433</strain>
    </source>
</reference>
<dbReference type="Proteomes" id="UP000646548">
    <property type="component" value="Unassembled WGS sequence"/>
</dbReference>
<evidence type="ECO:0000313" key="2">
    <source>
        <dbReference type="EMBL" id="KAF6715675.1"/>
    </source>
</evidence>
<feature type="compositionally biased region" description="Basic and acidic residues" evidence="1">
    <location>
        <begin position="92"/>
        <end position="106"/>
    </location>
</feature>
<evidence type="ECO:0000256" key="1">
    <source>
        <dbReference type="SAM" id="MobiDB-lite"/>
    </source>
</evidence>
<accession>A0A834BQR6</accession>
<feature type="region of interest" description="Disordered" evidence="1">
    <location>
        <begin position="30"/>
        <end position="132"/>
    </location>
</feature>
<comment type="caution">
    <text evidence="2">The sequence shown here is derived from an EMBL/GenBank/DDBJ whole genome shotgun (WGS) entry which is preliminary data.</text>
</comment>
<dbReference type="EMBL" id="WKFB01001033">
    <property type="protein sequence ID" value="KAF6715675.1"/>
    <property type="molecule type" value="Genomic_DNA"/>
</dbReference>
<protein>
    <submittedName>
        <fullName evidence="2">Uncharacterized protein</fullName>
    </submittedName>
</protein>
<sequence>MTISENVSVVAAEPVPDIIVSDSVLACDMNAESEEPALPCPEPEVESKMENGNLESPSATEDVADPVNGELGEHSSAPAEECVNGNEEQEETPIKEQSDFELKKDVTLCGDAQEVPPSGMMDGLSTEVTQAV</sequence>
<proteinExistence type="predicted"/>
<evidence type="ECO:0000313" key="3">
    <source>
        <dbReference type="Proteomes" id="UP000646548"/>
    </source>
</evidence>
<name>A0A834BQR6_ORYME</name>
<gene>
    <name evidence="2" type="ORF">FQA47_007754</name>
</gene>
<organism evidence="2 3">
    <name type="scientific">Oryzias melastigma</name>
    <name type="common">Marine medaka</name>
    <dbReference type="NCBI Taxonomy" id="30732"/>
    <lineage>
        <taxon>Eukaryota</taxon>
        <taxon>Metazoa</taxon>
        <taxon>Chordata</taxon>
        <taxon>Craniata</taxon>
        <taxon>Vertebrata</taxon>
        <taxon>Euteleostomi</taxon>
        <taxon>Actinopterygii</taxon>
        <taxon>Neopterygii</taxon>
        <taxon>Teleostei</taxon>
        <taxon>Neoteleostei</taxon>
        <taxon>Acanthomorphata</taxon>
        <taxon>Ovalentaria</taxon>
        <taxon>Atherinomorphae</taxon>
        <taxon>Beloniformes</taxon>
        <taxon>Adrianichthyidae</taxon>
        <taxon>Oryziinae</taxon>
        <taxon>Oryzias</taxon>
    </lineage>
</organism>